<reference evidence="1" key="1">
    <citation type="submission" date="2018-12" db="EMBL/GenBank/DDBJ databases">
        <authorList>
            <person name="Will S."/>
            <person name="Neumann-Schaal M."/>
            <person name="Henke P."/>
        </authorList>
    </citation>
    <scope>NUCLEOTIDE SEQUENCE</scope>
    <source>
        <strain evidence="1">PCC 7102</strain>
    </source>
</reference>
<accession>A0A3S1CNN6</accession>
<dbReference type="Proteomes" id="UP000271624">
    <property type="component" value="Unassembled WGS sequence"/>
</dbReference>
<reference evidence="1" key="2">
    <citation type="journal article" date="2019" name="Genome Biol. Evol.">
        <title>Day and night: Metabolic profiles and evolutionary relationships of six axenic non-marine cyanobacteria.</title>
        <authorList>
            <person name="Will S.E."/>
            <person name="Henke P."/>
            <person name="Boedeker C."/>
            <person name="Huang S."/>
            <person name="Brinkmann H."/>
            <person name="Rohde M."/>
            <person name="Jarek M."/>
            <person name="Friedl T."/>
            <person name="Seufert S."/>
            <person name="Schumacher M."/>
            <person name="Overmann J."/>
            <person name="Neumann-Schaal M."/>
            <person name="Petersen J."/>
        </authorList>
    </citation>
    <scope>NUCLEOTIDE SEQUENCE [LARGE SCALE GENOMIC DNA]</scope>
    <source>
        <strain evidence="1">PCC 7102</strain>
    </source>
</reference>
<organism evidence="1 2">
    <name type="scientific">Dulcicalothrix desertica PCC 7102</name>
    <dbReference type="NCBI Taxonomy" id="232991"/>
    <lineage>
        <taxon>Bacteria</taxon>
        <taxon>Bacillati</taxon>
        <taxon>Cyanobacteriota</taxon>
        <taxon>Cyanophyceae</taxon>
        <taxon>Nostocales</taxon>
        <taxon>Calotrichaceae</taxon>
        <taxon>Dulcicalothrix</taxon>
    </lineage>
</organism>
<gene>
    <name evidence="1" type="ORF">DSM106972_027280</name>
</gene>
<dbReference type="EMBL" id="RSCL01000006">
    <property type="protein sequence ID" value="RUT06471.1"/>
    <property type="molecule type" value="Genomic_DNA"/>
</dbReference>
<keyword evidence="2" id="KW-1185">Reference proteome</keyword>
<comment type="caution">
    <text evidence="1">The sequence shown here is derived from an EMBL/GenBank/DDBJ whole genome shotgun (WGS) entry which is preliminary data.</text>
</comment>
<evidence type="ECO:0000313" key="1">
    <source>
        <dbReference type="EMBL" id="RUT06471.1"/>
    </source>
</evidence>
<sequence length="403" mass="44982">MKSKMTNFKDYSGQKFGRLECLSFSARVEANTYWTCRCDCGQLVEVRIRYLVKGAISSCGCLKQQRKTTRKTRITKLKNFAGQRFGRLECIEPSELARVNGCTYWKCKCDCGNIVDKHIGNVVSGRIKSCGCLKSSFKDYIGQKFGHLECISPSKPAKGNYWKFKCDCGNIVDKNIKNVVAGRIKSCGCLNPSFKDYSGQKFGHLECISPSKPAKGNYWRCKCDCGNIVDKNIGNVVAGRIKSCGCLNPSFKDYSGQKFGHLECISPSEPARVNGITYWKCKCDCGKIADFPIRSIRSGSIKSCGCLTQNSKSIIYYIKNPRLENQESLVLELKAKDEVGVLFYDNSNVSKAEIHVVSKVTLAFILLENGEKYNAKGKKIRAFGDNATYLCSIETAERLISLQ</sequence>
<proteinExistence type="predicted"/>
<evidence type="ECO:0000313" key="2">
    <source>
        <dbReference type="Proteomes" id="UP000271624"/>
    </source>
</evidence>
<protein>
    <submittedName>
        <fullName evidence="1">Uncharacterized protein</fullName>
    </submittedName>
</protein>
<name>A0A3S1CNN6_9CYAN</name>
<dbReference type="AlphaFoldDB" id="A0A3S1CNN6"/>